<proteinExistence type="predicted"/>
<accession>A0A644Z490</accession>
<dbReference type="Pfam" id="PF14359">
    <property type="entry name" value="DUF4406"/>
    <property type="match status" value="1"/>
</dbReference>
<evidence type="ECO:0008006" key="2">
    <source>
        <dbReference type="Google" id="ProtNLM"/>
    </source>
</evidence>
<sequence length="146" mass="16632">MKLIYVAHPYQGMKENEEKADKIIKELYKRYPEHSFVSPIHGIRCGYDDVTISEGLSYCLKLLSKCDGIILCNGWENSVGCTAEAALANSLGIKTSLQDEWLGKEEKKYIIVSVSDLEPSRFRDDYLNSNRLAIRKLDVAWLRGNK</sequence>
<dbReference type="EMBL" id="VSSQ01006691">
    <property type="protein sequence ID" value="MPM33543.1"/>
    <property type="molecule type" value="Genomic_DNA"/>
</dbReference>
<dbReference type="Gene3D" id="3.40.50.10400">
    <property type="entry name" value="Hypothetical protein PA1492"/>
    <property type="match status" value="1"/>
</dbReference>
<dbReference type="InterPro" id="IPR025518">
    <property type="entry name" value="DUF4406"/>
</dbReference>
<protein>
    <recommendedName>
        <fullName evidence="2">DUF4406 domain-containing protein</fullName>
    </recommendedName>
</protein>
<gene>
    <name evidence="1" type="ORF">SDC9_80119</name>
</gene>
<evidence type="ECO:0000313" key="1">
    <source>
        <dbReference type="EMBL" id="MPM33543.1"/>
    </source>
</evidence>
<organism evidence="1">
    <name type="scientific">bioreactor metagenome</name>
    <dbReference type="NCBI Taxonomy" id="1076179"/>
    <lineage>
        <taxon>unclassified sequences</taxon>
        <taxon>metagenomes</taxon>
        <taxon>ecological metagenomes</taxon>
    </lineage>
</organism>
<reference evidence="1" key="1">
    <citation type="submission" date="2019-08" db="EMBL/GenBank/DDBJ databases">
        <authorList>
            <person name="Kucharzyk K."/>
            <person name="Murdoch R.W."/>
            <person name="Higgins S."/>
            <person name="Loffler F."/>
        </authorList>
    </citation>
    <scope>NUCLEOTIDE SEQUENCE</scope>
</reference>
<name>A0A644Z490_9ZZZZ</name>
<dbReference type="SUPFAM" id="SSF52309">
    <property type="entry name" value="N-(deoxy)ribosyltransferase-like"/>
    <property type="match status" value="1"/>
</dbReference>
<comment type="caution">
    <text evidence="1">The sequence shown here is derived from an EMBL/GenBank/DDBJ whole genome shotgun (WGS) entry which is preliminary data.</text>
</comment>
<dbReference type="AlphaFoldDB" id="A0A644Z490"/>